<evidence type="ECO:0000256" key="1">
    <source>
        <dbReference type="SAM" id="MobiDB-lite"/>
    </source>
</evidence>
<feature type="transmembrane region" description="Helical" evidence="2">
    <location>
        <begin position="74"/>
        <end position="94"/>
    </location>
</feature>
<accession>A0AAD4C9J6</accession>
<evidence type="ECO:0000313" key="4">
    <source>
        <dbReference type="Proteomes" id="UP001194468"/>
    </source>
</evidence>
<keyword evidence="2" id="KW-0472">Membrane</keyword>
<feature type="compositionally biased region" description="Polar residues" evidence="1">
    <location>
        <begin position="210"/>
        <end position="222"/>
    </location>
</feature>
<evidence type="ECO:0000313" key="3">
    <source>
        <dbReference type="EMBL" id="KAF8452885.1"/>
    </source>
</evidence>
<evidence type="ECO:0000256" key="2">
    <source>
        <dbReference type="SAM" id="Phobius"/>
    </source>
</evidence>
<dbReference type="AlphaFoldDB" id="A0AAD4C9J6"/>
<reference evidence="3" key="2">
    <citation type="journal article" date="2020" name="Nat. Commun.">
        <title>Large-scale genome sequencing of mycorrhizal fungi provides insights into the early evolution of symbiotic traits.</title>
        <authorList>
            <person name="Miyauchi S."/>
            <person name="Kiss E."/>
            <person name="Kuo A."/>
            <person name="Drula E."/>
            <person name="Kohler A."/>
            <person name="Sanchez-Garcia M."/>
            <person name="Morin E."/>
            <person name="Andreopoulos B."/>
            <person name="Barry K.W."/>
            <person name="Bonito G."/>
            <person name="Buee M."/>
            <person name="Carver A."/>
            <person name="Chen C."/>
            <person name="Cichocki N."/>
            <person name="Clum A."/>
            <person name="Culley D."/>
            <person name="Crous P.W."/>
            <person name="Fauchery L."/>
            <person name="Girlanda M."/>
            <person name="Hayes R.D."/>
            <person name="Keri Z."/>
            <person name="LaButti K."/>
            <person name="Lipzen A."/>
            <person name="Lombard V."/>
            <person name="Magnuson J."/>
            <person name="Maillard F."/>
            <person name="Murat C."/>
            <person name="Nolan M."/>
            <person name="Ohm R.A."/>
            <person name="Pangilinan J."/>
            <person name="Pereira M.F."/>
            <person name="Perotto S."/>
            <person name="Peter M."/>
            <person name="Pfister S."/>
            <person name="Riley R."/>
            <person name="Sitrit Y."/>
            <person name="Stielow J.B."/>
            <person name="Szollosi G."/>
            <person name="Zifcakova L."/>
            <person name="Stursova M."/>
            <person name="Spatafora J.W."/>
            <person name="Tedersoo L."/>
            <person name="Vaario L.M."/>
            <person name="Yamada A."/>
            <person name="Yan M."/>
            <person name="Wang P."/>
            <person name="Xu J."/>
            <person name="Bruns T."/>
            <person name="Baldrian P."/>
            <person name="Vilgalys R."/>
            <person name="Dunand C."/>
            <person name="Henrissat B."/>
            <person name="Grigoriev I.V."/>
            <person name="Hibbett D."/>
            <person name="Nagy L.G."/>
            <person name="Martin F.M."/>
        </authorList>
    </citation>
    <scope>NUCLEOTIDE SEQUENCE</scope>
    <source>
        <strain evidence="3">BED1</strain>
    </source>
</reference>
<dbReference type="Proteomes" id="UP001194468">
    <property type="component" value="Unassembled WGS sequence"/>
</dbReference>
<keyword evidence="4" id="KW-1185">Reference proteome</keyword>
<comment type="caution">
    <text evidence="3">The sequence shown here is derived from an EMBL/GenBank/DDBJ whole genome shotgun (WGS) entry which is preliminary data.</text>
</comment>
<keyword evidence="2" id="KW-0812">Transmembrane</keyword>
<keyword evidence="2" id="KW-1133">Transmembrane helix</keyword>
<gene>
    <name evidence="3" type="ORF">L210DRAFT_3519893</name>
</gene>
<protein>
    <submittedName>
        <fullName evidence="3">Uncharacterized protein</fullName>
    </submittedName>
</protein>
<sequence>MMILRVYAMWNRSRTILSILLFIYVLQTVVAVVLDGVYNNPNTHVSVTLAQVSDFSFCHISHINTPATVQVYRAVPRLVLSAALVILAVSQTLKQSFEIYKATKKWQPNQYMQKLVGDGILYFIVNVVCQIYYVVIPVKAPTNDIAVFLGTFLDLAFYNIIPRFIIGIRELYDRDIRGGFHIDTGFGVGSRSNAGSDTTLSVMVFVEDQGSQAEDGTSNTSDLEMDVECMGQD</sequence>
<name>A0AAD4C9J6_BOLED</name>
<feature type="transmembrane region" description="Helical" evidence="2">
    <location>
        <begin position="145"/>
        <end position="166"/>
    </location>
</feature>
<organism evidence="3 4">
    <name type="scientific">Boletus edulis BED1</name>
    <dbReference type="NCBI Taxonomy" id="1328754"/>
    <lineage>
        <taxon>Eukaryota</taxon>
        <taxon>Fungi</taxon>
        <taxon>Dikarya</taxon>
        <taxon>Basidiomycota</taxon>
        <taxon>Agaricomycotina</taxon>
        <taxon>Agaricomycetes</taxon>
        <taxon>Agaricomycetidae</taxon>
        <taxon>Boletales</taxon>
        <taxon>Boletineae</taxon>
        <taxon>Boletaceae</taxon>
        <taxon>Boletoideae</taxon>
        <taxon>Boletus</taxon>
    </lineage>
</organism>
<feature type="transmembrane region" description="Helical" evidence="2">
    <location>
        <begin position="115"/>
        <end position="133"/>
    </location>
</feature>
<dbReference type="EMBL" id="WHUW01000001">
    <property type="protein sequence ID" value="KAF8452885.1"/>
    <property type="molecule type" value="Genomic_DNA"/>
</dbReference>
<proteinExistence type="predicted"/>
<feature type="region of interest" description="Disordered" evidence="1">
    <location>
        <begin position="210"/>
        <end position="233"/>
    </location>
</feature>
<reference evidence="3" key="1">
    <citation type="submission" date="2019-10" db="EMBL/GenBank/DDBJ databases">
        <authorList>
            <consortium name="DOE Joint Genome Institute"/>
            <person name="Kuo A."/>
            <person name="Miyauchi S."/>
            <person name="Kiss E."/>
            <person name="Drula E."/>
            <person name="Kohler A."/>
            <person name="Sanchez-Garcia M."/>
            <person name="Andreopoulos B."/>
            <person name="Barry K.W."/>
            <person name="Bonito G."/>
            <person name="Buee M."/>
            <person name="Carver A."/>
            <person name="Chen C."/>
            <person name="Cichocki N."/>
            <person name="Clum A."/>
            <person name="Culley D."/>
            <person name="Crous P.W."/>
            <person name="Fauchery L."/>
            <person name="Girlanda M."/>
            <person name="Hayes R."/>
            <person name="Keri Z."/>
            <person name="LaButti K."/>
            <person name="Lipzen A."/>
            <person name="Lombard V."/>
            <person name="Magnuson J."/>
            <person name="Maillard F."/>
            <person name="Morin E."/>
            <person name="Murat C."/>
            <person name="Nolan M."/>
            <person name="Ohm R."/>
            <person name="Pangilinan J."/>
            <person name="Pereira M."/>
            <person name="Perotto S."/>
            <person name="Peter M."/>
            <person name="Riley R."/>
            <person name="Sitrit Y."/>
            <person name="Stielow B."/>
            <person name="Szollosi G."/>
            <person name="Zifcakova L."/>
            <person name="Stursova M."/>
            <person name="Spatafora J.W."/>
            <person name="Tedersoo L."/>
            <person name="Vaario L.-M."/>
            <person name="Yamada A."/>
            <person name="Yan M."/>
            <person name="Wang P."/>
            <person name="Xu J."/>
            <person name="Bruns T."/>
            <person name="Baldrian P."/>
            <person name="Vilgalys R."/>
            <person name="Henrissat B."/>
            <person name="Grigoriev I.V."/>
            <person name="Hibbett D."/>
            <person name="Nagy L.G."/>
            <person name="Martin F.M."/>
        </authorList>
    </citation>
    <scope>NUCLEOTIDE SEQUENCE</scope>
    <source>
        <strain evidence="3">BED1</strain>
    </source>
</reference>